<evidence type="ECO:0000313" key="2">
    <source>
        <dbReference type="Proteomes" id="UP001432027"/>
    </source>
</evidence>
<evidence type="ECO:0000313" key="1">
    <source>
        <dbReference type="EMBL" id="GMT03341.1"/>
    </source>
</evidence>
<reference evidence="1" key="1">
    <citation type="submission" date="2023-10" db="EMBL/GenBank/DDBJ databases">
        <title>Genome assembly of Pristionchus species.</title>
        <authorList>
            <person name="Yoshida K."/>
            <person name="Sommer R.J."/>
        </authorList>
    </citation>
    <scope>NUCLEOTIDE SEQUENCE</scope>
    <source>
        <strain evidence="1">RS0144</strain>
    </source>
</reference>
<comment type="caution">
    <text evidence="1">The sequence shown here is derived from an EMBL/GenBank/DDBJ whole genome shotgun (WGS) entry which is preliminary data.</text>
</comment>
<dbReference type="Proteomes" id="UP001432027">
    <property type="component" value="Unassembled WGS sequence"/>
</dbReference>
<keyword evidence="2" id="KW-1185">Reference proteome</keyword>
<feature type="non-terminal residue" evidence="1">
    <location>
        <position position="555"/>
    </location>
</feature>
<dbReference type="InterPro" id="IPR016024">
    <property type="entry name" value="ARM-type_fold"/>
</dbReference>
<sequence>FCVPTTSSRANNPLAGAPSSTPMVCTNDLENLIRTLQDQNVRDDTKLQALKEFWESFDSFSSLSTFSGLLDALVRSFLKLFAETSAQFIAENNTQQLRKLMLDILLRTTGHDVMKLQSRPIQLLMIKIIQTDNEVNAGLAIHILIDHIKLARPLEQMSGLMAFLRKCFFDMDMHVRSGRIYEKQALNTTGLSGHVGEDLIIEMSLQRCFTPHGLSLGAKQTGGIVFKLIPRGSQSVTVLGESIHLIMLICQQNRQQGNGEARELIQAFVLFTNAIVDVDRMPTEKANQELLNEIHSAQVKTLIFFSWAIRSCPAGKSTYMTEALVKSADGVCSATLFLLDSCPNLVVSQRKDLLRATKTFFSCDQMRGSFVPHIPRLFSEKLMLGTEFTANDYLRKTMYEQLAELLQHLRTDLSYPVLCHAMYIFSRCLHDPLLPPSTQIQSIRAMMTLCDSFIRCERGAEKAHQPARDIFLGALESLIAKLRVLVVYHLPLLFATAGEVFRGMEWPDREMDPVEKQKLIDIIAKERRHSYSTPANPSALNLDDPSLHCHVEGVP</sequence>
<organism evidence="1 2">
    <name type="scientific">Pristionchus entomophagus</name>
    <dbReference type="NCBI Taxonomy" id="358040"/>
    <lineage>
        <taxon>Eukaryota</taxon>
        <taxon>Metazoa</taxon>
        <taxon>Ecdysozoa</taxon>
        <taxon>Nematoda</taxon>
        <taxon>Chromadorea</taxon>
        <taxon>Rhabditida</taxon>
        <taxon>Rhabditina</taxon>
        <taxon>Diplogasteromorpha</taxon>
        <taxon>Diplogasteroidea</taxon>
        <taxon>Neodiplogasteridae</taxon>
        <taxon>Pristionchus</taxon>
    </lineage>
</organism>
<accession>A0AAV5U8X4</accession>
<name>A0AAV5U8X4_9BILA</name>
<feature type="non-terminal residue" evidence="1">
    <location>
        <position position="1"/>
    </location>
</feature>
<dbReference type="SUPFAM" id="SSF48371">
    <property type="entry name" value="ARM repeat"/>
    <property type="match status" value="1"/>
</dbReference>
<dbReference type="InterPro" id="IPR046807">
    <property type="entry name" value="Tra1_central"/>
</dbReference>
<protein>
    <submittedName>
        <fullName evidence="1">Uncharacterized protein</fullName>
    </submittedName>
</protein>
<gene>
    <name evidence="1" type="ORF">PENTCL1PPCAC_25515</name>
</gene>
<proteinExistence type="predicted"/>
<dbReference type="EMBL" id="BTSX01000006">
    <property type="protein sequence ID" value="GMT03341.1"/>
    <property type="molecule type" value="Genomic_DNA"/>
</dbReference>
<dbReference type="Pfam" id="PF20175">
    <property type="entry name" value="Tra1_central"/>
    <property type="match status" value="1"/>
</dbReference>
<dbReference type="AlphaFoldDB" id="A0AAV5U8X4"/>